<evidence type="ECO:0000313" key="1">
    <source>
        <dbReference type="EMBL" id="RAL99857.1"/>
    </source>
</evidence>
<name>A0A328F5W1_9BACT</name>
<dbReference type="EMBL" id="QLNI01000089">
    <property type="protein sequence ID" value="RAL99857.1"/>
    <property type="molecule type" value="Genomic_DNA"/>
</dbReference>
<gene>
    <name evidence="1" type="ORF">DO021_22185</name>
</gene>
<proteinExistence type="predicted"/>
<reference evidence="1 2" key="1">
    <citation type="submission" date="2018-06" db="EMBL/GenBank/DDBJ databases">
        <title>Complete Genome Sequence of Desulfobacter hydrogenophilus (DSM3380).</title>
        <authorList>
            <person name="Marietou A."/>
            <person name="Schreiber L."/>
            <person name="Marshall I."/>
            <person name="Jorgensen B."/>
        </authorList>
    </citation>
    <scope>NUCLEOTIDE SEQUENCE [LARGE SCALE GENOMIC DNA]</scope>
    <source>
        <strain evidence="1 2">DSM 3380</strain>
    </source>
</reference>
<dbReference type="RefSeq" id="WP_111960749.1">
    <property type="nucleotide sequence ID" value="NZ_QLNI01000089.1"/>
</dbReference>
<protein>
    <recommendedName>
        <fullName evidence="3">Coiled coil domain-containing protein</fullName>
    </recommendedName>
</protein>
<evidence type="ECO:0000313" key="2">
    <source>
        <dbReference type="Proteomes" id="UP000248798"/>
    </source>
</evidence>
<accession>A0A328F5W1</accession>
<dbReference type="Proteomes" id="UP000248798">
    <property type="component" value="Unassembled WGS sequence"/>
</dbReference>
<dbReference type="AlphaFoldDB" id="A0A328F5W1"/>
<organism evidence="1 2">
    <name type="scientific">Desulfobacter hydrogenophilus</name>
    <dbReference type="NCBI Taxonomy" id="2291"/>
    <lineage>
        <taxon>Bacteria</taxon>
        <taxon>Pseudomonadati</taxon>
        <taxon>Thermodesulfobacteriota</taxon>
        <taxon>Desulfobacteria</taxon>
        <taxon>Desulfobacterales</taxon>
        <taxon>Desulfobacteraceae</taxon>
        <taxon>Desulfobacter</taxon>
    </lineage>
</organism>
<evidence type="ECO:0008006" key="3">
    <source>
        <dbReference type="Google" id="ProtNLM"/>
    </source>
</evidence>
<sequence length="100" mass="11147">MEVKDYCKAMLAEVTAWKKKLDAMKKVADRYASAEKEKILPLIDQLEQEVAAAQARVDQLENECPSDWSPMKNELDDLFGTVGSSVDRAWRDLEGGNVGG</sequence>
<comment type="caution">
    <text evidence="1">The sequence shown here is derived from an EMBL/GenBank/DDBJ whole genome shotgun (WGS) entry which is preliminary data.</text>
</comment>